<feature type="domain" description="DUF4007" evidence="1">
    <location>
        <begin position="3"/>
        <end position="275"/>
    </location>
</feature>
<protein>
    <submittedName>
        <fullName evidence="2">DUF4007 family protein</fullName>
    </submittedName>
</protein>
<gene>
    <name evidence="2" type="ORF">ACFQ2J_17335</name>
</gene>
<dbReference type="EMBL" id="JBHTKL010000006">
    <property type="protein sequence ID" value="MFD1020956.1"/>
    <property type="molecule type" value="Genomic_DNA"/>
</dbReference>
<proteinExistence type="predicted"/>
<dbReference type="InterPro" id="IPR025248">
    <property type="entry name" value="DUF4007"/>
</dbReference>
<accession>A0ABW3L4G7</accession>
<evidence type="ECO:0000313" key="3">
    <source>
        <dbReference type="Proteomes" id="UP001596990"/>
    </source>
</evidence>
<comment type="caution">
    <text evidence="2">The sequence shown here is derived from an EMBL/GenBank/DDBJ whole genome shotgun (WGS) entry which is preliminary data.</text>
</comment>
<keyword evidence="3" id="KW-1185">Reference proteome</keyword>
<dbReference type="Pfam" id="PF13182">
    <property type="entry name" value="DUF4007"/>
    <property type="match status" value="1"/>
</dbReference>
<name>A0ABW3L4G7_9BACI</name>
<sequence>MAYGQHQSFYLRDRWLSKAIKQLREDSRFFYDKEAFEKIGLGKNMVQSLRFWVVATNIVEENTNEQRKKVHHITSFGDVIDRYDRHIQFNDTAAMLHYHLTTNKESSTVWYWFFNLLEETAISKEDLFSIFVKWVEETENKKISHKSLKRDIDCLIKLYTAGEDAQDPEEVIQSPINKISLLSEKNGNVYKKTPNSIGEVGIIALYYTLLVYCSQKETYTVSVEELINQHGLWGRVYNMNRNLIIQALHQLTSHAQYPILFTRTNNLDTVKIPEIEPISFLESEYSRKVKVYS</sequence>
<evidence type="ECO:0000313" key="2">
    <source>
        <dbReference type="EMBL" id="MFD1020956.1"/>
    </source>
</evidence>
<dbReference type="RefSeq" id="WP_386063548.1">
    <property type="nucleotide sequence ID" value="NZ_JBHTKL010000006.1"/>
</dbReference>
<organism evidence="2 3">
    <name type="scientific">Thalassobacillus hwangdonensis</name>
    <dbReference type="NCBI Taxonomy" id="546108"/>
    <lineage>
        <taxon>Bacteria</taxon>
        <taxon>Bacillati</taxon>
        <taxon>Bacillota</taxon>
        <taxon>Bacilli</taxon>
        <taxon>Bacillales</taxon>
        <taxon>Bacillaceae</taxon>
        <taxon>Thalassobacillus</taxon>
    </lineage>
</organism>
<reference evidence="3" key="1">
    <citation type="journal article" date="2019" name="Int. J. Syst. Evol. Microbiol.">
        <title>The Global Catalogue of Microorganisms (GCM) 10K type strain sequencing project: providing services to taxonomists for standard genome sequencing and annotation.</title>
        <authorList>
            <consortium name="The Broad Institute Genomics Platform"/>
            <consortium name="The Broad Institute Genome Sequencing Center for Infectious Disease"/>
            <person name="Wu L."/>
            <person name="Ma J."/>
        </authorList>
    </citation>
    <scope>NUCLEOTIDE SEQUENCE [LARGE SCALE GENOMIC DNA]</scope>
    <source>
        <strain evidence="3">CCUG 56607</strain>
    </source>
</reference>
<evidence type="ECO:0000259" key="1">
    <source>
        <dbReference type="Pfam" id="PF13182"/>
    </source>
</evidence>
<dbReference type="Proteomes" id="UP001596990">
    <property type="component" value="Unassembled WGS sequence"/>
</dbReference>